<dbReference type="Proteomes" id="UP000471640">
    <property type="component" value="Unassembled WGS sequence"/>
</dbReference>
<dbReference type="AlphaFoldDB" id="A0A6P1DVG7"/>
<dbReference type="EMBL" id="JAAIJR010000013">
    <property type="protein sequence ID" value="NEX19655.1"/>
    <property type="molecule type" value="Genomic_DNA"/>
</dbReference>
<protein>
    <submittedName>
        <fullName evidence="3">LysM peptidoglycan-binding domain-containing protein</fullName>
    </submittedName>
</protein>
<keyword evidence="1" id="KW-0732">Signal</keyword>
<dbReference type="PROSITE" id="PS51782">
    <property type="entry name" value="LYSM"/>
    <property type="match status" value="1"/>
</dbReference>
<dbReference type="SMART" id="SM00257">
    <property type="entry name" value="LysM"/>
    <property type="match status" value="1"/>
</dbReference>
<dbReference type="InterPro" id="IPR036779">
    <property type="entry name" value="LysM_dom_sf"/>
</dbReference>
<gene>
    <name evidence="3" type="ORF">G3480_04890</name>
</gene>
<feature type="signal peptide" evidence="1">
    <location>
        <begin position="1"/>
        <end position="27"/>
    </location>
</feature>
<dbReference type="PANTHER" id="PTHR34700:SF4">
    <property type="entry name" value="PHAGE-LIKE ELEMENT PBSX PROTEIN XKDP"/>
    <property type="match status" value="1"/>
</dbReference>
<sequence length="401" mass="44096">MRALKRCLAATSVVLCSMLLGVQSATSAELAADAPQTYVVQSGDTLWSIAGRFLRDPWLWSEVYEANPGIGDPNLIYPGDVLELRMVGGEPRIRRSRGASGQGGARVVRLSPQVRSSSLTEAVPTISIAAIGPFLTQPYVADSDEIKRASYVVGFPDEHLLAGVNDSIYVRKIRSADQTRFHVLRPGDELRDPDSNELLGYEATFVASAALERVGDPAKLKVVRMERAVSIGDRVIPASEERPLVNFFPKPAPSGARGRIISVLNGVSQIGRYDVVVLNLGERDRVSVGDTFEMYIGGEKAPDDVRRGMNLQRPPAESPFSSGFWLGPDWERKGWLRDEPDADSSLPIHADWRRNQSQYVTPFERSGLLMVFRTFDRVSFGIVLKANRSLHVGDWLAPPPA</sequence>
<proteinExistence type="predicted"/>
<feature type="domain" description="LysM" evidence="2">
    <location>
        <begin position="36"/>
        <end position="84"/>
    </location>
</feature>
<reference evidence="3 4" key="2">
    <citation type="submission" date="2020-02" db="EMBL/GenBank/DDBJ databases">
        <title>Genome sequences of Thiorhodococcus mannitoliphagus and Thiorhodococcus minor, purple sulfur photosynthetic bacteria in the gammaproteobacterial family, Chromatiaceae.</title>
        <authorList>
            <person name="Aviles F.A."/>
            <person name="Meyer T.E."/>
            <person name="Kyndt J.A."/>
        </authorList>
    </citation>
    <scope>NUCLEOTIDE SEQUENCE [LARGE SCALE GENOMIC DNA]</scope>
    <source>
        <strain evidence="3 4">DSM 18266</strain>
    </source>
</reference>
<reference evidence="4" key="1">
    <citation type="journal article" date="2020" name="Microbiol. Resour. Announc.">
        <title>Draft Genome Sequences of Thiorhodococcus mannitoliphagus and Thiorhodococcus minor, Purple Sulfur Photosynthetic Bacteria in the Gammaproteobacterial Family Chromatiaceae.</title>
        <authorList>
            <person name="Aviles F.A."/>
            <person name="Meyer T.E."/>
            <person name="Kyndt J.A."/>
        </authorList>
    </citation>
    <scope>NUCLEOTIDE SEQUENCE [LARGE SCALE GENOMIC DNA]</scope>
    <source>
        <strain evidence="4">DSM 18266</strain>
    </source>
</reference>
<dbReference type="RefSeq" id="WP_164652556.1">
    <property type="nucleotide sequence ID" value="NZ_JAAIJR010000013.1"/>
</dbReference>
<dbReference type="PANTHER" id="PTHR34700">
    <property type="entry name" value="POTASSIUM BINDING PROTEIN KBP"/>
    <property type="match status" value="1"/>
</dbReference>
<dbReference type="Pfam" id="PF01476">
    <property type="entry name" value="LysM"/>
    <property type="match status" value="1"/>
</dbReference>
<dbReference type="CDD" id="cd00118">
    <property type="entry name" value="LysM"/>
    <property type="match status" value="1"/>
</dbReference>
<comment type="caution">
    <text evidence="3">The sequence shown here is derived from an EMBL/GenBank/DDBJ whole genome shotgun (WGS) entry which is preliminary data.</text>
</comment>
<evidence type="ECO:0000259" key="2">
    <source>
        <dbReference type="PROSITE" id="PS51782"/>
    </source>
</evidence>
<dbReference type="InterPro" id="IPR018392">
    <property type="entry name" value="LysM"/>
</dbReference>
<feature type="chain" id="PRO_5026861131" evidence="1">
    <location>
        <begin position="28"/>
        <end position="401"/>
    </location>
</feature>
<evidence type="ECO:0000313" key="4">
    <source>
        <dbReference type="Proteomes" id="UP000471640"/>
    </source>
</evidence>
<organism evidence="3 4">
    <name type="scientific">Thiorhodococcus mannitoliphagus</name>
    <dbReference type="NCBI Taxonomy" id="329406"/>
    <lineage>
        <taxon>Bacteria</taxon>
        <taxon>Pseudomonadati</taxon>
        <taxon>Pseudomonadota</taxon>
        <taxon>Gammaproteobacteria</taxon>
        <taxon>Chromatiales</taxon>
        <taxon>Chromatiaceae</taxon>
        <taxon>Thiorhodococcus</taxon>
    </lineage>
</organism>
<keyword evidence="4" id="KW-1185">Reference proteome</keyword>
<dbReference type="SUPFAM" id="SSF54106">
    <property type="entry name" value="LysM domain"/>
    <property type="match status" value="1"/>
</dbReference>
<dbReference type="InterPro" id="IPR052196">
    <property type="entry name" value="Bact_Kbp"/>
</dbReference>
<evidence type="ECO:0000313" key="3">
    <source>
        <dbReference type="EMBL" id="NEX19655.1"/>
    </source>
</evidence>
<evidence type="ECO:0000256" key="1">
    <source>
        <dbReference type="SAM" id="SignalP"/>
    </source>
</evidence>
<dbReference type="Gene3D" id="3.10.350.10">
    <property type="entry name" value="LysM domain"/>
    <property type="match status" value="1"/>
</dbReference>
<accession>A0A6P1DVG7</accession>
<name>A0A6P1DVG7_9GAMM</name>